<reference evidence="5 6" key="1">
    <citation type="submission" date="2019-05" db="EMBL/GenBank/DDBJ databases">
        <title>Mikania micrantha, genome provides insights into the molecular mechanism of rapid growth.</title>
        <authorList>
            <person name="Liu B."/>
        </authorList>
    </citation>
    <scope>NUCLEOTIDE SEQUENCE [LARGE SCALE GENOMIC DNA]</scope>
    <source>
        <strain evidence="5">NLD-2019</strain>
        <tissue evidence="5">Leaf</tissue>
    </source>
</reference>
<dbReference type="InterPro" id="IPR000467">
    <property type="entry name" value="G_patch_dom"/>
</dbReference>
<proteinExistence type="predicted"/>
<feature type="compositionally biased region" description="Low complexity" evidence="3">
    <location>
        <begin position="1"/>
        <end position="20"/>
    </location>
</feature>
<sequence>MKLSFSLSSSKPSKPTLKPSQDQPSSSAKKEFLTEFDPLKTLNDLSSKNHDVIAPIANEWRPQKKMRNIVLPDKSEDPNLEFEVVNTTVEPIDPNISYGLNLRSKKDIDTDSKPKDDRFQSASSIDRLMLDKLRNDLVSLPEDRGMDEFEDMPVENFAAALLKGYGWKEGKGVGKNAKEDVKVFEFKKRSGKEGLGFVNDMPMPPTHDSSNGSSKTEKETVSNGERKEMIHGGDRKKDSSSSKHHRQDAGYDKNKSSKRGRERHDTSASATQSRSWLYSHIRVRIISKELKGGKLYLQKGEIVDVVGPTTCDVSMDNSRELIQGVEQEFLETALPRRGGPVLVLSGRHKGIEVFDLKELGSSAMSLYSSEKIQQLLEGSFQLDDVQLFNLQTIHVDSFQHETTIADVSSDQSINTLLSKYEDVFTEPKSLPPKRNCDHRFLLKDEMVTINQRAYRYPAGQKDVLEKLTKELLESGVIRYSKSAFASPVVSVKKKKTGLGDSVLITGSLMRPLLRIGFLFL</sequence>
<dbReference type="SUPFAM" id="SSF56672">
    <property type="entry name" value="DNA/RNA polymerases"/>
    <property type="match status" value="1"/>
</dbReference>
<evidence type="ECO:0000256" key="3">
    <source>
        <dbReference type="SAM" id="MobiDB-lite"/>
    </source>
</evidence>
<keyword evidence="6" id="KW-1185">Reference proteome</keyword>
<evidence type="ECO:0000313" key="6">
    <source>
        <dbReference type="Proteomes" id="UP000326396"/>
    </source>
</evidence>
<dbReference type="Pfam" id="PF25088">
    <property type="entry name" value="GPKOW_C"/>
    <property type="match status" value="1"/>
</dbReference>
<dbReference type="InterPro" id="IPR045166">
    <property type="entry name" value="Spp2-like"/>
</dbReference>
<dbReference type="Pfam" id="PF12656">
    <property type="entry name" value="G-patch_2"/>
    <property type="match status" value="1"/>
</dbReference>
<dbReference type="SMART" id="SM00443">
    <property type="entry name" value="G_patch"/>
    <property type="match status" value="1"/>
</dbReference>
<feature type="domain" description="G-patch" evidence="4">
    <location>
        <begin position="154"/>
        <end position="200"/>
    </location>
</feature>
<comment type="caution">
    <text evidence="5">The sequence shown here is derived from an EMBL/GenBank/DDBJ whole genome shotgun (WGS) entry which is preliminary data.</text>
</comment>
<dbReference type="Gene3D" id="3.10.10.10">
    <property type="entry name" value="HIV Type 1 Reverse Transcriptase, subunit A, domain 1"/>
    <property type="match status" value="1"/>
</dbReference>
<keyword evidence="2" id="KW-0539">Nucleus</keyword>
<dbReference type="GO" id="GO:0005681">
    <property type="term" value="C:spliceosomal complex"/>
    <property type="evidence" value="ECO:0007669"/>
    <property type="project" value="TreeGrafter"/>
</dbReference>
<dbReference type="PANTHER" id="PTHR15818">
    <property type="entry name" value="G PATCH AND KOW-CONTAINING"/>
    <property type="match status" value="1"/>
</dbReference>
<evidence type="ECO:0000259" key="4">
    <source>
        <dbReference type="PROSITE" id="PS50174"/>
    </source>
</evidence>
<dbReference type="PROSITE" id="PS50174">
    <property type="entry name" value="G_PATCH"/>
    <property type="match status" value="1"/>
</dbReference>
<gene>
    <name evidence="5" type="ORF">E3N88_16086</name>
</gene>
<protein>
    <recommendedName>
        <fullName evidence="4">G-patch domain-containing protein</fullName>
    </recommendedName>
</protein>
<evidence type="ECO:0000313" key="5">
    <source>
        <dbReference type="EMBL" id="KAD5508383.1"/>
    </source>
</evidence>
<dbReference type="InterPro" id="IPR026822">
    <property type="entry name" value="Spp2/MOS2_G-patch"/>
</dbReference>
<comment type="subcellular location">
    <subcellularLocation>
        <location evidence="1">Nucleus</location>
    </subcellularLocation>
</comment>
<dbReference type="EMBL" id="SZYD01000008">
    <property type="protein sequence ID" value="KAD5508383.1"/>
    <property type="molecule type" value="Genomic_DNA"/>
</dbReference>
<dbReference type="AlphaFoldDB" id="A0A5N6P024"/>
<feature type="region of interest" description="Disordered" evidence="3">
    <location>
        <begin position="1"/>
        <end position="32"/>
    </location>
</feature>
<name>A0A5N6P024_9ASTR</name>
<dbReference type="GO" id="GO:0003676">
    <property type="term" value="F:nucleic acid binding"/>
    <property type="evidence" value="ECO:0007669"/>
    <property type="project" value="InterPro"/>
</dbReference>
<dbReference type="OrthoDB" id="5577072at2759"/>
<organism evidence="5 6">
    <name type="scientific">Mikania micrantha</name>
    <name type="common">bitter vine</name>
    <dbReference type="NCBI Taxonomy" id="192012"/>
    <lineage>
        <taxon>Eukaryota</taxon>
        <taxon>Viridiplantae</taxon>
        <taxon>Streptophyta</taxon>
        <taxon>Embryophyta</taxon>
        <taxon>Tracheophyta</taxon>
        <taxon>Spermatophyta</taxon>
        <taxon>Magnoliopsida</taxon>
        <taxon>eudicotyledons</taxon>
        <taxon>Gunneridae</taxon>
        <taxon>Pentapetalae</taxon>
        <taxon>asterids</taxon>
        <taxon>campanulids</taxon>
        <taxon>Asterales</taxon>
        <taxon>Asteraceae</taxon>
        <taxon>Asteroideae</taxon>
        <taxon>Heliantheae alliance</taxon>
        <taxon>Eupatorieae</taxon>
        <taxon>Mikania</taxon>
    </lineage>
</organism>
<feature type="region of interest" description="Disordered" evidence="3">
    <location>
        <begin position="194"/>
        <end position="271"/>
    </location>
</feature>
<dbReference type="PANTHER" id="PTHR15818:SF2">
    <property type="entry name" value="G-PATCH DOMAIN AND KOW MOTIFS-CONTAINING PROTEIN"/>
    <property type="match status" value="1"/>
</dbReference>
<dbReference type="Proteomes" id="UP000326396">
    <property type="component" value="Linkage Group LG16"/>
</dbReference>
<evidence type="ECO:0000256" key="2">
    <source>
        <dbReference type="ARBA" id="ARBA00023242"/>
    </source>
</evidence>
<feature type="compositionally biased region" description="Basic and acidic residues" evidence="3">
    <location>
        <begin position="215"/>
        <end position="255"/>
    </location>
</feature>
<evidence type="ECO:0000256" key="1">
    <source>
        <dbReference type="ARBA" id="ARBA00004123"/>
    </source>
</evidence>
<dbReference type="InterPro" id="IPR043502">
    <property type="entry name" value="DNA/RNA_pol_sf"/>
</dbReference>
<dbReference type="GO" id="GO:0000398">
    <property type="term" value="P:mRNA splicing, via spliceosome"/>
    <property type="evidence" value="ECO:0007669"/>
    <property type="project" value="InterPro"/>
</dbReference>
<dbReference type="Gene3D" id="2.30.30.140">
    <property type="match status" value="1"/>
</dbReference>
<accession>A0A5N6P024</accession>